<dbReference type="EMBL" id="CACVBS010000068">
    <property type="protein sequence ID" value="CAA7268419.1"/>
    <property type="molecule type" value="Genomic_DNA"/>
</dbReference>
<keyword evidence="6 7" id="KW-0472">Membrane</keyword>
<keyword evidence="5 9" id="KW-1133">Transmembrane helix</keyword>
<feature type="transmembrane region" description="Helical" evidence="9">
    <location>
        <begin position="410"/>
        <end position="431"/>
    </location>
</feature>
<feature type="transmembrane region" description="Helical" evidence="9">
    <location>
        <begin position="113"/>
        <end position="132"/>
    </location>
</feature>
<dbReference type="PANTHER" id="PTHR31806:SF5">
    <property type="entry name" value="PURINE-CYTOSINE PERMEASE FCY21"/>
    <property type="match status" value="1"/>
</dbReference>
<feature type="compositionally biased region" description="Basic and acidic residues" evidence="8">
    <location>
        <begin position="13"/>
        <end position="31"/>
    </location>
</feature>
<dbReference type="PIRSF" id="PIRSF002744">
    <property type="entry name" value="Pur-cyt_permease"/>
    <property type="match status" value="1"/>
</dbReference>
<dbReference type="InterPro" id="IPR001248">
    <property type="entry name" value="Pur-cyt_permease"/>
</dbReference>
<keyword evidence="11" id="KW-1185">Reference proteome</keyword>
<feature type="transmembrane region" description="Helical" evidence="9">
    <location>
        <begin position="490"/>
        <end position="506"/>
    </location>
</feature>
<evidence type="ECO:0000256" key="5">
    <source>
        <dbReference type="ARBA" id="ARBA00022989"/>
    </source>
</evidence>
<dbReference type="AlphaFoldDB" id="A0A8S0VTA6"/>
<evidence type="ECO:0000256" key="1">
    <source>
        <dbReference type="ARBA" id="ARBA00004141"/>
    </source>
</evidence>
<feature type="transmembrane region" description="Helical" evidence="9">
    <location>
        <begin position="382"/>
        <end position="404"/>
    </location>
</feature>
<evidence type="ECO:0000256" key="4">
    <source>
        <dbReference type="ARBA" id="ARBA00022692"/>
    </source>
</evidence>
<dbReference type="GO" id="GO:0022857">
    <property type="term" value="F:transmembrane transporter activity"/>
    <property type="evidence" value="ECO:0007669"/>
    <property type="project" value="InterPro"/>
</dbReference>
<feature type="transmembrane region" description="Helical" evidence="9">
    <location>
        <begin position="152"/>
        <end position="176"/>
    </location>
</feature>
<dbReference type="Pfam" id="PF02133">
    <property type="entry name" value="Transp_cyt_pur"/>
    <property type="match status" value="1"/>
</dbReference>
<dbReference type="PANTHER" id="PTHR31806">
    <property type="entry name" value="PURINE-CYTOSINE PERMEASE FCY2-RELATED"/>
    <property type="match status" value="1"/>
</dbReference>
<feature type="transmembrane region" description="Helical" evidence="9">
    <location>
        <begin position="248"/>
        <end position="272"/>
    </location>
</feature>
<dbReference type="InterPro" id="IPR026030">
    <property type="entry name" value="Pur-cyt_permease_Fcy2/21/22"/>
</dbReference>
<dbReference type="OrthoDB" id="2116389at2759"/>
<organism evidence="10 11">
    <name type="scientific">Cyclocybe aegerita</name>
    <name type="common">Black poplar mushroom</name>
    <name type="synonym">Agrocybe aegerita</name>
    <dbReference type="NCBI Taxonomy" id="1973307"/>
    <lineage>
        <taxon>Eukaryota</taxon>
        <taxon>Fungi</taxon>
        <taxon>Dikarya</taxon>
        <taxon>Basidiomycota</taxon>
        <taxon>Agaricomycotina</taxon>
        <taxon>Agaricomycetes</taxon>
        <taxon>Agaricomycetidae</taxon>
        <taxon>Agaricales</taxon>
        <taxon>Agaricineae</taxon>
        <taxon>Bolbitiaceae</taxon>
        <taxon>Cyclocybe</taxon>
    </lineage>
</organism>
<evidence type="ECO:0000256" key="2">
    <source>
        <dbReference type="ARBA" id="ARBA00008974"/>
    </source>
</evidence>
<feature type="transmembrane region" description="Helical" evidence="9">
    <location>
        <begin position="219"/>
        <end position="236"/>
    </location>
</feature>
<comment type="subcellular location">
    <subcellularLocation>
        <location evidence="1">Membrane</location>
        <topology evidence="1">Multi-pass membrane protein</topology>
    </subcellularLocation>
</comment>
<feature type="region of interest" description="Disordered" evidence="8">
    <location>
        <begin position="1"/>
        <end position="31"/>
    </location>
</feature>
<feature type="transmembrane region" description="Helical" evidence="9">
    <location>
        <begin position="83"/>
        <end position="106"/>
    </location>
</feature>
<dbReference type="Proteomes" id="UP000467700">
    <property type="component" value="Unassembled WGS sequence"/>
</dbReference>
<protein>
    <recommendedName>
        <fullName evidence="12">NCS cytosine-purine permease</fullName>
    </recommendedName>
</protein>
<comment type="caution">
    <text evidence="10">The sequence shown here is derived from an EMBL/GenBank/DDBJ whole genome shotgun (WGS) entry which is preliminary data.</text>
</comment>
<evidence type="ECO:0000256" key="9">
    <source>
        <dbReference type="SAM" id="Phobius"/>
    </source>
</evidence>
<feature type="transmembrane region" description="Helical" evidence="9">
    <location>
        <begin position="292"/>
        <end position="316"/>
    </location>
</feature>
<evidence type="ECO:0000313" key="11">
    <source>
        <dbReference type="Proteomes" id="UP000467700"/>
    </source>
</evidence>
<evidence type="ECO:0000313" key="10">
    <source>
        <dbReference type="EMBL" id="CAA7268419.1"/>
    </source>
</evidence>
<evidence type="ECO:0000256" key="3">
    <source>
        <dbReference type="ARBA" id="ARBA00022448"/>
    </source>
</evidence>
<evidence type="ECO:0000256" key="6">
    <source>
        <dbReference type="ARBA" id="ARBA00023136"/>
    </source>
</evidence>
<keyword evidence="3 7" id="KW-0813">Transport</keyword>
<keyword evidence="4 9" id="KW-0812">Transmembrane</keyword>
<comment type="similarity">
    <text evidence="2 7">Belongs to the purine-cytosine permease (2.A.39) family.</text>
</comment>
<evidence type="ECO:0000256" key="7">
    <source>
        <dbReference type="PIRNR" id="PIRNR002744"/>
    </source>
</evidence>
<proteinExistence type="inferred from homology"/>
<feature type="transmembrane region" description="Helical" evidence="9">
    <location>
        <begin position="452"/>
        <end position="470"/>
    </location>
</feature>
<gene>
    <name evidence="10" type="ORF">AAE3_LOCUS10775</name>
</gene>
<evidence type="ECO:0008006" key="12">
    <source>
        <dbReference type="Google" id="ProtNLM"/>
    </source>
</evidence>
<evidence type="ECO:0000256" key="8">
    <source>
        <dbReference type="SAM" id="MobiDB-lite"/>
    </source>
</evidence>
<dbReference type="Gene3D" id="1.10.4160.10">
    <property type="entry name" value="Hydantoin permease"/>
    <property type="match status" value="1"/>
</dbReference>
<name>A0A8S0VTA6_CYCAE</name>
<sequence length="517" mass="56051">MSANAPDLPFHSNDVEKGTRDEKNVGSGEKDEVVDWEDVAGSPSHYHGLGRLGKKLLTLGVEERGIWPVPLDERVDRPYSKIFFVWFSMNFNILSFSAGTLGPVIFGLGLRDTCLTILFFNLLCCAFPSYLLTWGPQLGMRQMIISRYSFGYYGVIIPCVMNLIGMIGFSILNCILGGQALASVTNDNLSWTVGIVVIAVISLLVSFCGYTVLNWYERVAWIPVLVTFLVALGVGGKHLSSPPPAEPASAVAVLGFASTLAGFAITYSGMAADFSSYFKPSVSNWKLFFSAYLGYLIPIVSIQCFGAAVVAVVGSIPDWEQGYEGGNVGGLLEAMLHPVGGFGKFLTVLLSLSVAPNIAATFYSISINIQVVVPYFVRVPRYVFSVVATAIVVPISIVGAHQFYDALVNFLGLIGYWASAFVAIVLVEHLCFRKSFPSPSAYPLKAWNRPDLLPTGVAAVGAGILSFGLVIPSMHQVWYVGPIAEKTGDIGFEVAFAASGILYWFFRCLEIRLRGRV</sequence>
<dbReference type="GO" id="GO:0005886">
    <property type="term" value="C:plasma membrane"/>
    <property type="evidence" value="ECO:0007669"/>
    <property type="project" value="TreeGrafter"/>
</dbReference>
<accession>A0A8S0VTA6</accession>
<feature type="transmembrane region" description="Helical" evidence="9">
    <location>
        <begin position="188"/>
        <end position="213"/>
    </location>
</feature>
<reference evidence="10 11" key="1">
    <citation type="submission" date="2020-01" db="EMBL/GenBank/DDBJ databases">
        <authorList>
            <person name="Gupta K D."/>
        </authorList>
    </citation>
    <scope>NUCLEOTIDE SEQUENCE [LARGE SCALE GENOMIC DNA]</scope>
</reference>